<dbReference type="STRING" id="355243.SAMN03080615_01405"/>
<dbReference type="PROSITE" id="PS51084">
    <property type="entry name" value="HIT_2"/>
    <property type="match status" value="1"/>
</dbReference>
<evidence type="ECO:0000313" key="4">
    <source>
        <dbReference type="Proteomes" id="UP000198749"/>
    </source>
</evidence>
<keyword evidence="4" id="KW-1185">Reference proteome</keyword>
<sequence>MDELEFEFELDSRLDNDCITLGDFPLCRLLLMNDANYPWFILVPRRAEASEIYHLSPADQTQLLHESSFLSENLHDVFDGDKMNIAALGNMVKQLHIHHVVRFEDDPAWPAPVWGAVAAKPYTQDQIHEIHQKLQMMMPQEVNFVARDLLN</sequence>
<organism evidence="3 4">
    <name type="scientific">Amphritea atlantica</name>
    <dbReference type="NCBI Taxonomy" id="355243"/>
    <lineage>
        <taxon>Bacteria</taxon>
        <taxon>Pseudomonadati</taxon>
        <taxon>Pseudomonadota</taxon>
        <taxon>Gammaproteobacteria</taxon>
        <taxon>Oceanospirillales</taxon>
        <taxon>Oceanospirillaceae</taxon>
        <taxon>Amphritea</taxon>
    </lineage>
</organism>
<dbReference type="InterPro" id="IPR011146">
    <property type="entry name" value="HIT-like"/>
</dbReference>
<dbReference type="OrthoDB" id="9799145at2"/>
<keyword evidence="3" id="KW-0378">Hydrolase</keyword>
<reference evidence="4" key="1">
    <citation type="submission" date="2016-10" db="EMBL/GenBank/DDBJ databases">
        <authorList>
            <person name="Varghese N."/>
            <person name="Submissions S."/>
        </authorList>
    </citation>
    <scope>NUCLEOTIDE SEQUENCE [LARGE SCALE GENOMIC DNA]</scope>
    <source>
        <strain evidence="4">DSM 18887</strain>
    </source>
</reference>
<dbReference type="Pfam" id="PF01230">
    <property type="entry name" value="HIT"/>
    <property type="match status" value="1"/>
</dbReference>
<dbReference type="Gene3D" id="3.30.428.10">
    <property type="entry name" value="HIT-like"/>
    <property type="match status" value="1"/>
</dbReference>
<name>A0A1H9FRU2_9GAMM</name>
<dbReference type="InterPro" id="IPR026026">
    <property type="entry name" value="HIT_Hint"/>
</dbReference>
<protein>
    <submittedName>
        <fullName evidence="3">Diadenosine tetraphosphate (Ap4A) hydrolase</fullName>
    </submittedName>
</protein>
<dbReference type="Proteomes" id="UP000198749">
    <property type="component" value="Unassembled WGS sequence"/>
</dbReference>
<dbReference type="AlphaFoldDB" id="A0A1H9FRU2"/>
<dbReference type="PIRSF" id="PIRSF000714">
    <property type="entry name" value="HIT"/>
    <property type="match status" value="1"/>
</dbReference>
<evidence type="ECO:0000256" key="1">
    <source>
        <dbReference type="PROSITE-ProRule" id="PRU00464"/>
    </source>
</evidence>
<dbReference type="RefSeq" id="WP_091355835.1">
    <property type="nucleotide sequence ID" value="NZ_AP025284.1"/>
</dbReference>
<proteinExistence type="predicted"/>
<accession>A0A1H9FRU2</accession>
<feature type="domain" description="HIT" evidence="2">
    <location>
        <begin position="41"/>
        <end position="109"/>
    </location>
</feature>
<dbReference type="GO" id="GO:0016787">
    <property type="term" value="F:hydrolase activity"/>
    <property type="evidence" value="ECO:0007669"/>
    <property type="project" value="UniProtKB-KW"/>
</dbReference>
<evidence type="ECO:0000313" key="3">
    <source>
        <dbReference type="EMBL" id="SEQ40642.1"/>
    </source>
</evidence>
<dbReference type="SUPFAM" id="SSF54197">
    <property type="entry name" value="HIT-like"/>
    <property type="match status" value="1"/>
</dbReference>
<dbReference type="InterPro" id="IPR036265">
    <property type="entry name" value="HIT-like_sf"/>
</dbReference>
<gene>
    <name evidence="3" type="ORF">SAMN03080615_01405</name>
</gene>
<comment type="caution">
    <text evidence="1">Lacks conserved residue(s) required for the propagation of feature annotation.</text>
</comment>
<evidence type="ECO:0000259" key="2">
    <source>
        <dbReference type="PROSITE" id="PS51084"/>
    </source>
</evidence>
<dbReference type="EMBL" id="FOGB01000003">
    <property type="protein sequence ID" value="SEQ40642.1"/>
    <property type="molecule type" value="Genomic_DNA"/>
</dbReference>